<dbReference type="PANTHER" id="PTHR34216:SF7">
    <property type="entry name" value="POLY-BETA-1,6-N-ACETYL-D-GLUCOSAMINE N-DEACETYLASE"/>
    <property type="match status" value="1"/>
</dbReference>
<name>A0ABQ6FW43_9CHLR</name>
<dbReference type="InterPro" id="IPR002509">
    <property type="entry name" value="NODB_dom"/>
</dbReference>
<dbReference type="CDD" id="cd10918">
    <property type="entry name" value="CE4_NodB_like_5s_6s"/>
    <property type="match status" value="1"/>
</dbReference>
<dbReference type="Proteomes" id="UP001344906">
    <property type="component" value="Unassembled WGS sequence"/>
</dbReference>
<keyword evidence="5" id="KW-1185">Reference proteome</keyword>
<accession>A0ABQ6FW43</accession>
<dbReference type="PANTHER" id="PTHR34216">
    <property type="match status" value="1"/>
</dbReference>
<dbReference type="EMBL" id="BSRI01000002">
    <property type="protein sequence ID" value="GLV57012.1"/>
    <property type="molecule type" value="Genomic_DNA"/>
</dbReference>
<evidence type="ECO:0000313" key="4">
    <source>
        <dbReference type="EMBL" id="GLV57012.1"/>
    </source>
</evidence>
<organism evidence="4 5">
    <name type="scientific">Dictyobacter halimunensis</name>
    <dbReference type="NCBI Taxonomy" id="3026934"/>
    <lineage>
        <taxon>Bacteria</taxon>
        <taxon>Bacillati</taxon>
        <taxon>Chloroflexota</taxon>
        <taxon>Ktedonobacteria</taxon>
        <taxon>Ktedonobacterales</taxon>
        <taxon>Dictyobacteraceae</taxon>
        <taxon>Dictyobacter</taxon>
    </lineage>
</organism>
<dbReference type="InterPro" id="IPR011330">
    <property type="entry name" value="Glyco_hydro/deAcase_b/a-brl"/>
</dbReference>
<keyword evidence="2" id="KW-0812">Transmembrane</keyword>
<reference evidence="4 5" key="1">
    <citation type="submission" date="2023-02" db="EMBL/GenBank/DDBJ databases">
        <title>Dictyobacter halimunensis sp. nov., a new member of the class Ktedonobacteria from forest soil in a geothermal area.</title>
        <authorList>
            <person name="Rachmania M.K."/>
            <person name="Ningsih F."/>
            <person name="Sakai Y."/>
            <person name="Yabe S."/>
            <person name="Yokota A."/>
            <person name="Sjamsuridzal W."/>
        </authorList>
    </citation>
    <scope>NUCLEOTIDE SEQUENCE [LARGE SCALE GENOMIC DNA]</scope>
    <source>
        <strain evidence="4 5">S3.2.2.5</strain>
    </source>
</reference>
<keyword evidence="1" id="KW-0732">Signal</keyword>
<protein>
    <submittedName>
        <fullName evidence="4">Polysaccharide deacetylase</fullName>
    </submittedName>
</protein>
<dbReference type="PROSITE" id="PS51677">
    <property type="entry name" value="NODB"/>
    <property type="match status" value="1"/>
</dbReference>
<comment type="caution">
    <text evidence="4">The sequence shown here is derived from an EMBL/GenBank/DDBJ whole genome shotgun (WGS) entry which is preliminary data.</text>
</comment>
<sequence length="350" mass="40527">MYERMRVVIAAMFYYLGITYLALRINERLDRRVIILNYHNADHDLQAHMRYLQRHYHIVHLEEALEELFTGSASGTRKNVAGKRDHRRQLVLTFDDGYIDNYVEGFRLARLYQVPITIFLIPGYIDSGRYFWWLAASKLVDLLKSEQVTFDGLTYRLTVPHERQEFIDLIDGRARHTRSIAEREQFLSEVQLALQVALPCREITTSDMDLPMTWEQIREMEDSGLVSFGAHTVNHPILAYLSDPAEVLYEVQASRQMLEEKLGHPVRVFAYPVGKMQHIGERGIEAVKTAGFTWAVTTLETLNTSESNPYLLGRMPGDTEVNWMVMAAELVGLLGIVSRIRKKYARLFKK</sequence>
<evidence type="ECO:0000256" key="2">
    <source>
        <dbReference type="SAM" id="Phobius"/>
    </source>
</evidence>
<dbReference type="Pfam" id="PF01522">
    <property type="entry name" value="Polysacc_deac_1"/>
    <property type="match status" value="1"/>
</dbReference>
<dbReference type="SUPFAM" id="SSF88713">
    <property type="entry name" value="Glycoside hydrolase/deacetylase"/>
    <property type="match status" value="1"/>
</dbReference>
<evidence type="ECO:0000313" key="5">
    <source>
        <dbReference type="Proteomes" id="UP001344906"/>
    </source>
</evidence>
<gene>
    <name evidence="4" type="ORF">KDH_38500</name>
</gene>
<evidence type="ECO:0000256" key="1">
    <source>
        <dbReference type="ARBA" id="ARBA00022729"/>
    </source>
</evidence>
<proteinExistence type="predicted"/>
<dbReference type="RefSeq" id="WP_338252804.1">
    <property type="nucleotide sequence ID" value="NZ_BSRI01000002.1"/>
</dbReference>
<keyword evidence="2" id="KW-1133">Transmembrane helix</keyword>
<dbReference type="Gene3D" id="3.20.20.370">
    <property type="entry name" value="Glycoside hydrolase/deacetylase"/>
    <property type="match status" value="1"/>
</dbReference>
<feature type="transmembrane region" description="Helical" evidence="2">
    <location>
        <begin position="7"/>
        <end position="23"/>
    </location>
</feature>
<dbReference type="InterPro" id="IPR051398">
    <property type="entry name" value="Polysacch_Deacetylase"/>
</dbReference>
<feature type="domain" description="NodB homology" evidence="3">
    <location>
        <begin position="88"/>
        <end position="350"/>
    </location>
</feature>
<evidence type="ECO:0000259" key="3">
    <source>
        <dbReference type="PROSITE" id="PS51677"/>
    </source>
</evidence>
<keyword evidence="2" id="KW-0472">Membrane</keyword>
<feature type="transmembrane region" description="Helical" evidence="2">
    <location>
        <begin position="321"/>
        <end position="340"/>
    </location>
</feature>